<dbReference type="Pfam" id="PF00135">
    <property type="entry name" value="COesterase"/>
    <property type="match status" value="1"/>
</dbReference>
<name>A0AAV9NTG4_9PEZI</name>
<dbReference type="InterPro" id="IPR050309">
    <property type="entry name" value="Type-B_Carboxylest/Lipase"/>
</dbReference>
<keyword evidence="6" id="KW-1185">Reference proteome</keyword>
<keyword evidence="2 3" id="KW-0378">Hydrolase</keyword>
<dbReference type="EMBL" id="JAVRRT010000032">
    <property type="protein sequence ID" value="KAK5162880.1"/>
    <property type="molecule type" value="Genomic_DNA"/>
</dbReference>
<proteinExistence type="inferred from homology"/>
<comment type="similarity">
    <text evidence="1 3">Belongs to the type-B carboxylesterase/lipase family.</text>
</comment>
<feature type="chain" id="PRO_5043094727" description="Carboxylic ester hydrolase" evidence="3">
    <location>
        <begin position="26"/>
        <end position="583"/>
    </location>
</feature>
<accession>A0AAV9NTG4</accession>
<gene>
    <name evidence="5" type="ORF">LTR77_011137</name>
</gene>
<keyword evidence="3" id="KW-0732">Signal</keyword>
<comment type="caution">
    <text evidence="5">The sequence shown here is derived from an EMBL/GenBank/DDBJ whole genome shotgun (WGS) entry which is preliminary data.</text>
</comment>
<dbReference type="InterPro" id="IPR002018">
    <property type="entry name" value="CarbesteraseB"/>
</dbReference>
<dbReference type="AlphaFoldDB" id="A0AAV9NTG4"/>
<dbReference type="SUPFAM" id="SSF53474">
    <property type="entry name" value="alpha/beta-Hydrolases"/>
    <property type="match status" value="1"/>
</dbReference>
<evidence type="ECO:0000313" key="5">
    <source>
        <dbReference type="EMBL" id="KAK5162880.1"/>
    </source>
</evidence>
<dbReference type="PANTHER" id="PTHR11559">
    <property type="entry name" value="CARBOXYLESTERASE"/>
    <property type="match status" value="1"/>
</dbReference>
<evidence type="ECO:0000256" key="3">
    <source>
        <dbReference type="RuleBase" id="RU361235"/>
    </source>
</evidence>
<dbReference type="Proteomes" id="UP001337655">
    <property type="component" value="Unassembled WGS sequence"/>
</dbReference>
<dbReference type="InterPro" id="IPR019826">
    <property type="entry name" value="Carboxylesterase_B_AS"/>
</dbReference>
<feature type="domain" description="Carboxylesterase type B" evidence="4">
    <location>
        <begin position="46"/>
        <end position="532"/>
    </location>
</feature>
<dbReference type="InterPro" id="IPR029058">
    <property type="entry name" value="AB_hydrolase_fold"/>
</dbReference>
<dbReference type="EC" id="3.1.1.-" evidence="3"/>
<evidence type="ECO:0000256" key="1">
    <source>
        <dbReference type="ARBA" id="ARBA00005964"/>
    </source>
</evidence>
<dbReference type="GeneID" id="89932457"/>
<dbReference type="RefSeq" id="XP_064653492.1">
    <property type="nucleotide sequence ID" value="XM_064808349.1"/>
</dbReference>
<reference evidence="5 6" key="1">
    <citation type="submission" date="2023-08" db="EMBL/GenBank/DDBJ databases">
        <title>Black Yeasts Isolated from many extreme environments.</title>
        <authorList>
            <person name="Coleine C."/>
            <person name="Stajich J.E."/>
            <person name="Selbmann L."/>
        </authorList>
    </citation>
    <scope>NUCLEOTIDE SEQUENCE [LARGE SCALE GENOMIC DNA]</scope>
    <source>
        <strain evidence="5 6">CCFEE 5935</strain>
    </source>
</reference>
<evidence type="ECO:0000313" key="6">
    <source>
        <dbReference type="Proteomes" id="UP001337655"/>
    </source>
</evidence>
<dbReference type="PROSITE" id="PS00122">
    <property type="entry name" value="CARBOXYLESTERASE_B_1"/>
    <property type="match status" value="1"/>
</dbReference>
<organism evidence="5 6">
    <name type="scientific">Saxophila tyrrhenica</name>
    <dbReference type="NCBI Taxonomy" id="1690608"/>
    <lineage>
        <taxon>Eukaryota</taxon>
        <taxon>Fungi</taxon>
        <taxon>Dikarya</taxon>
        <taxon>Ascomycota</taxon>
        <taxon>Pezizomycotina</taxon>
        <taxon>Dothideomycetes</taxon>
        <taxon>Dothideomycetidae</taxon>
        <taxon>Mycosphaerellales</taxon>
        <taxon>Extremaceae</taxon>
        <taxon>Saxophila</taxon>
    </lineage>
</organism>
<dbReference type="GO" id="GO:0016787">
    <property type="term" value="F:hydrolase activity"/>
    <property type="evidence" value="ECO:0007669"/>
    <property type="project" value="UniProtKB-KW"/>
</dbReference>
<protein>
    <recommendedName>
        <fullName evidence="3">Carboxylic ester hydrolase</fullName>
        <ecNumber evidence="3">3.1.1.-</ecNumber>
    </recommendedName>
</protein>
<sequence>MRPSTSVLVHLLGLLCISQCRRSNAESTIVYHKDQEVSYQGVCDNSIETFLSIPYGQDTGGEHRFKPPRPYVPQPGSVIDAQTNGPACPQPHGAFSFPLYLSNITDISEDCLHLNIYRPKGTSCNDKLPVMLYIHGGSFFLGSKDEISIQPEGLIRRSVGMGQPVLAVYINYRLGVFGFAQSTALKSEGSENAGLRDQRLAIEWTRDNIAHFGGDPDQITILGQSSGGLAVGMQIMAYGASKPVPFQRASCESQALEPGITGHFTLDAMGDVADYTGCNTSSLQSAETVRCLRGLGMKQLQHAQETTHRDGPGANIGDQWLPVVDGEGGFLPDAPSKLIAEGRFADVSSVMIGWCEDDGNYFVGKPKTDADVFKFFTRYLPAMTHKNVRRLLALYPASDFSHSPSGDLPAQTYRAGRILRDIVFTCQPIHYGQAIAKAGGDVYLWDQNQTMYDEILTSLGTPGYGVIHTSNFAYQFGNLSHYDIDNFPYHPNESDFALRDHQSSSWASFVKFGHPSDARYRTLKGWQPGVSQEDDVDVYVIGGPHEGLFAEDGPGSGPVFAAQKLKERCAFINSPEIIRQLQY</sequence>
<evidence type="ECO:0000259" key="4">
    <source>
        <dbReference type="Pfam" id="PF00135"/>
    </source>
</evidence>
<dbReference type="Gene3D" id="3.40.50.1820">
    <property type="entry name" value="alpha/beta hydrolase"/>
    <property type="match status" value="1"/>
</dbReference>
<feature type="signal peptide" evidence="3">
    <location>
        <begin position="1"/>
        <end position="25"/>
    </location>
</feature>
<evidence type="ECO:0000256" key="2">
    <source>
        <dbReference type="ARBA" id="ARBA00022801"/>
    </source>
</evidence>